<feature type="binding site" description="in other chain" evidence="8">
    <location>
        <begin position="253"/>
        <end position="254"/>
    </location>
    <ligand>
        <name>deamido-NAD(+)</name>
        <dbReference type="ChEBI" id="CHEBI:58437"/>
        <note>ligand shared between two neighboring subunits</note>
    </ligand>
</feature>
<dbReference type="UniPathway" id="UPA00253">
    <property type="reaction ID" value="UER00333"/>
</dbReference>
<name>L0KYF6_METHD</name>
<dbReference type="CDD" id="cd00553">
    <property type="entry name" value="NAD_synthase"/>
    <property type="match status" value="1"/>
</dbReference>
<dbReference type="GO" id="GO:0008795">
    <property type="term" value="F:NAD+ synthase activity"/>
    <property type="evidence" value="ECO:0007669"/>
    <property type="project" value="UniProtKB-UniRule"/>
</dbReference>
<evidence type="ECO:0000259" key="11">
    <source>
        <dbReference type="Pfam" id="PF02540"/>
    </source>
</evidence>
<dbReference type="SUPFAM" id="SSF52402">
    <property type="entry name" value="Adenine nucleotide alpha hydrolases-like"/>
    <property type="match status" value="1"/>
</dbReference>
<evidence type="ECO:0000256" key="6">
    <source>
        <dbReference type="ARBA" id="ARBA00022842"/>
    </source>
</evidence>
<feature type="binding site" evidence="8">
    <location>
        <position position="163"/>
    </location>
    <ligand>
        <name>deamido-NAD(+)</name>
        <dbReference type="ChEBI" id="CHEBI:58437"/>
        <note>ligand shared between two neighboring subunits</note>
    </ligand>
</feature>
<comment type="subunit">
    <text evidence="8">Homodimer.</text>
</comment>
<keyword evidence="4 8" id="KW-0547">Nucleotide-binding</keyword>
<evidence type="ECO:0000256" key="9">
    <source>
        <dbReference type="RuleBase" id="RU003811"/>
    </source>
</evidence>
<dbReference type="GO" id="GO:0004359">
    <property type="term" value="F:glutaminase activity"/>
    <property type="evidence" value="ECO:0007669"/>
    <property type="project" value="InterPro"/>
</dbReference>
<dbReference type="GO" id="GO:0005524">
    <property type="term" value="F:ATP binding"/>
    <property type="evidence" value="ECO:0007669"/>
    <property type="project" value="UniProtKB-UniRule"/>
</dbReference>
<evidence type="ECO:0000256" key="5">
    <source>
        <dbReference type="ARBA" id="ARBA00022840"/>
    </source>
</evidence>
<feature type="binding site" evidence="8">
    <location>
        <position position="148"/>
    </location>
    <ligand>
        <name>Mg(2+)</name>
        <dbReference type="ChEBI" id="CHEBI:18420"/>
    </ligand>
</feature>
<dbReference type="NCBIfam" id="TIGR00552">
    <property type="entry name" value="nadE"/>
    <property type="match status" value="1"/>
</dbReference>
<dbReference type="STRING" id="867904.Metho_2325"/>
<keyword evidence="7 8" id="KW-0520">NAD</keyword>
<comment type="pathway">
    <text evidence="8">Cofactor biosynthesis; NAD(+) biosynthesis; NAD(+) from deamido-NAD(+) (ammonia route): step 1/1.</text>
</comment>
<keyword evidence="2 8" id="KW-0436">Ligase</keyword>
<evidence type="ECO:0000256" key="10">
    <source>
        <dbReference type="RuleBase" id="RU003812"/>
    </source>
</evidence>
<evidence type="ECO:0000256" key="8">
    <source>
        <dbReference type="HAMAP-Rule" id="MF_00193"/>
    </source>
</evidence>
<dbReference type="GO" id="GO:0005737">
    <property type="term" value="C:cytoplasm"/>
    <property type="evidence" value="ECO:0007669"/>
    <property type="project" value="InterPro"/>
</dbReference>
<dbReference type="KEGG" id="mhz:Metho_2325"/>
<keyword evidence="5 8" id="KW-0067">ATP-binding</keyword>
<evidence type="ECO:0000256" key="7">
    <source>
        <dbReference type="ARBA" id="ARBA00023027"/>
    </source>
</evidence>
<comment type="similarity">
    <text evidence="1 8 9">Belongs to the NAD synthetase family.</text>
</comment>
<dbReference type="InterPro" id="IPR003694">
    <property type="entry name" value="NAD_synthase"/>
</dbReference>
<reference evidence="13" key="1">
    <citation type="submission" date="2012-02" db="EMBL/GenBank/DDBJ databases">
        <title>Complete sequence of chromosome of Methanomethylovorans hollandica DSM 15978.</title>
        <authorList>
            <person name="Lucas S."/>
            <person name="Copeland A."/>
            <person name="Lapidus A."/>
            <person name="Glavina del Rio T."/>
            <person name="Dalin E."/>
            <person name="Tice H."/>
            <person name="Bruce D."/>
            <person name="Goodwin L."/>
            <person name="Pitluck S."/>
            <person name="Peters L."/>
            <person name="Mikhailova N."/>
            <person name="Held B."/>
            <person name="Kyrpides N."/>
            <person name="Mavromatis K."/>
            <person name="Ivanova N."/>
            <person name="Brettin T."/>
            <person name="Detter J.C."/>
            <person name="Han C."/>
            <person name="Larimer F."/>
            <person name="Land M."/>
            <person name="Hauser L."/>
            <person name="Markowitz V."/>
            <person name="Cheng J.-F."/>
            <person name="Hugenholtz P."/>
            <person name="Woyke T."/>
            <person name="Wu D."/>
            <person name="Spring S."/>
            <person name="Schroeder M."/>
            <person name="Brambilla E."/>
            <person name="Klenk H.-P."/>
            <person name="Eisen J.A."/>
        </authorList>
    </citation>
    <scope>NUCLEOTIDE SEQUENCE [LARGE SCALE GENOMIC DNA]</scope>
    <source>
        <strain evidence="13">DSM 15978 / NBRC 107637 / DMS1</strain>
    </source>
</reference>
<dbReference type="PANTHER" id="PTHR23090:SF9">
    <property type="entry name" value="GLUTAMINE-DEPENDENT NAD(+) SYNTHETASE"/>
    <property type="match status" value="1"/>
</dbReference>
<dbReference type="FunFam" id="3.40.50.620:FF:000106">
    <property type="entry name" value="Glutamine-dependent NAD(+) synthetase"/>
    <property type="match status" value="1"/>
</dbReference>
<dbReference type="AlphaFoldDB" id="L0KYF6"/>
<dbReference type="HOGENOM" id="CLU_059327_1_1_2"/>
<dbReference type="GO" id="GO:0003952">
    <property type="term" value="F:NAD+ synthase (glutamine-hydrolyzing) activity"/>
    <property type="evidence" value="ECO:0007669"/>
    <property type="project" value="InterPro"/>
</dbReference>
<accession>L0KYF6</accession>
<feature type="binding site" description="in other chain" evidence="8">
    <location>
        <position position="156"/>
    </location>
    <ligand>
        <name>deamido-NAD(+)</name>
        <dbReference type="ChEBI" id="CHEBI:58437"/>
        <note>ligand shared between two neighboring subunits</note>
    </ligand>
</feature>
<feature type="binding site" evidence="8">
    <location>
        <position position="143"/>
    </location>
    <ligand>
        <name>ATP</name>
        <dbReference type="ChEBI" id="CHEBI:30616"/>
    </ligand>
</feature>
<keyword evidence="3 8" id="KW-0479">Metal-binding</keyword>
<feature type="binding site" evidence="8">
    <location>
        <begin position="37"/>
        <end position="44"/>
    </location>
    <ligand>
        <name>ATP</name>
        <dbReference type="ChEBI" id="CHEBI:30616"/>
    </ligand>
</feature>
<evidence type="ECO:0000256" key="4">
    <source>
        <dbReference type="ARBA" id="ARBA00022741"/>
    </source>
</evidence>
<feature type="binding site" evidence="8">
    <location>
        <position position="43"/>
    </location>
    <ligand>
        <name>Mg(2+)</name>
        <dbReference type="ChEBI" id="CHEBI:18420"/>
    </ligand>
</feature>
<dbReference type="Proteomes" id="UP000010866">
    <property type="component" value="Chromosome"/>
</dbReference>
<evidence type="ECO:0000256" key="3">
    <source>
        <dbReference type="ARBA" id="ARBA00022723"/>
    </source>
</evidence>
<feature type="binding site" description="in other chain" evidence="8">
    <location>
        <position position="123"/>
    </location>
    <ligand>
        <name>deamido-NAD(+)</name>
        <dbReference type="ChEBI" id="CHEBI:58437"/>
        <note>ligand shared between two neighboring subunits</note>
    </ligand>
</feature>
<gene>
    <name evidence="8" type="primary">nadE</name>
    <name evidence="12" type="ordered locus">Metho_2325</name>
</gene>
<sequence length="267" mass="29119">MENIEDGNMDTEKAREVIVEFIREKVHEANAEGVVLGISGGIDSALAAYLAAEALGKDKVLGIHLPELNFTPAEDVLDATEVAHRLGIEFSAIGISDMLTAYLENIPEGDKATTHAKGNLKARIRMSVLYYHANMLNRIVIGTGNKTELLLGYFTKYGDGGADMLPLGDLYKTDVWELAALMGVPESIINKAPSAGLWSGQTDEKELGITYKEVDRFLSLLLEGTATEVVRNTVGITGEQADSVMRRIKMNAHKLRTPPIADLEHLR</sequence>
<comment type="catalytic activity">
    <reaction evidence="8 10">
        <text>deamido-NAD(+) + NH4(+) + ATP = AMP + diphosphate + NAD(+) + H(+)</text>
        <dbReference type="Rhea" id="RHEA:21188"/>
        <dbReference type="ChEBI" id="CHEBI:15378"/>
        <dbReference type="ChEBI" id="CHEBI:28938"/>
        <dbReference type="ChEBI" id="CHEBI:30616"/>
        <dbReference type="ChEBI" id="CHEBI:33019"/>
        <dbReference type="ChEBI" id="CHEBI:57540"/>
        <dbReference type="ChEBI" id="CHEBI:58437"/>
        <dbReference type="ChEBI" id="CHEBI:456215"/>
        <dbReference type="EC" id="6.3.1.5"/>
    </reaction>
</comment>
<proteinExistence type="inferred from homology"/>
<dbReference type="Pfam" id="PF02540">
    <property type="entry name" value="NAD_synthase"/>
    <property type="match status" value="1"/>
</dbReference>
<dbReference type="Gene3D" id="3.40.50.620">
    <property type="entry name" value="HUPs"/>
    <property type="match status" value="1"/>
</dbReference>
<dbReference type="GO" id="GO:0046872">
    <property type="term" value="F:metal ion binding"/>
    <property type="evidence" value="ECO:0007669"/>
    <property type="project" value="UniProtKB-KW"/>
</dbReference>
<dbReference type="InterPro" id="IPR014729">
    <property type="entry name" value="Rossmann-like_a/b/a_fold"/>
</dbReference>
<evidence type="ECO:0000313" key="12">
    <source>
        <dbReference type="EMBL" id="AGB50482.1"/>
    </source>
</evidence>
<dbReference type="InterPro" id="IPR022310">
    <property type="entry name" value="NAD/GMP_synthase"/>
</dbReference>
<keyword evidence="13" id="KW-1185">Reference proteome</keyword>
<keyword evidence="6 8" id="KW-0460">Magnesium</keyword>
<dbReference type="NCBIfam" id="NF010587">
    <property type="entry name" value="PRK13980.1"/>
    <property type="match status" value="1"/>
</dbReference>
<evidence type="ECO:0000256" key="2">
    <source>
        <dbReference type="ARBA" id="ARBA00022598"/>
    </source>
</evidence>
<dbReference type="HAMAP" id="MF_00193">
    <property type="entry name" value="NadE_ammonia_dep"/>
    <property type="match status" value="1"/>
</dbReference>
<feature type="binding site" evidence="8">
    <location>
        <position position="172"/>
    </location>
    <ligand>
        <name>ATP</name>
        <dbReference type="ChEBI" id="CHEBI:30616"/>
    </ligand>
</feature>
<feature type="domain" description="NAD/GMP synthase" evidence="11">
    <location>
        <begin position="17"/>
        <end position="258"/>
    </location>
</feature>
<evidence type="ECO:0000313" key="13">
    <source>
        <dbReference type="Proteomes" id="UP000010866"/>
    </source>
</evidence>
<feature type="binding site" evidence="8">
    <location>
        <position position="194"/>
    </location>
    <ligand>
        <name>ATP</name>
        <dbReference type="ChEBI" id="CHEBI:30616"/>
    </ligand>
</feature>
<dbReference type="GO" id="GO:0009435">
    <property type="term" value="P:NAD+ biosynthetic process"/>
    <property type="evidence" value="ECO:0007669"/>
    <property type="project" value="UniProtKB-UniRule"/>
</dbReference>
<evidence type="ECO:0000256" key="1">
    <source>
        <dbReference type="ARBA" id="ARBA00005859"/>
    </source>
</evidence>
<comment type="function">
    <text evidence="8">Catalyzes the ATP-dependent amidation of deamido-NAD to form NAD. Uses ammonia as a nitrogen source.</text>
</comment>
<organism evidence="12 13">
    <name type="scientific">Methanomethylovorans hollandica (strain DSM 15978 / NBRC 107637 / DMS1)</name>
    <dbReference type="NCBI Taxonomy" id="867904"/>
    <lineage>
        <taxon>Archaea</taxon>
        <taxon>Methanobacteriati</taxon>
        <taxon>Methanobacteriota</taxon>
        <taxon>Stenosarchaea group</taxon>
        <taxon>Methanomicrobia</taxon>
        <taxon>Methanosarcinales</taxon>
        <taxon>Methanosarcinaceae</taxon>
        <taxon>Methanomethylovorans</taxon>
    </lineage>
</organism>
<dbReference type="InterPro" id="IPR022926">
    <property type="entry name" value="NH(3)-dep_NAD(+)_synth"/>
</dbReference>
<dbReference type="EC" id="6.3.1.5" evidence="8 10"/>
<protein>
    <recommendedName>
        <fullName evidence="8 10">NH(3)-dependent NAD(+) synthetase</fullName>
        <ecNumber evidence="8 10">6.3.1.5</ecNumber>
    </recommendedName>
</protein>
<dbReference type="EMBL" id="CP003362">
    <property type="protein sequence ID" value="AGB50482.1"/>
    <property type="molecule type" value="Genomic_DNA"/>
</dbReference>
<dbReference type="PANTHER" id="PTHR23090">
    <property type="entry name" value="NH 3 /GLUTAMINE-DEPENDENT NAD + SYNTHETASE"/>
    <property type="match status" value="1"/>
</dbReference>